<evidence type="ECO:0008006" key="4">
    <source>
        <dbReference type="Google" id="ProtNLM"/>
    </source>
</evidence>
<keyword evidence="3" id="KW-1185">Reference proteome</keyword>
<evidence type="ECO:0000313" key="2">
    <source>
        <dbReference type="EMBL" id="KAJ1098784.1"/>
    </source>
</evidence>
<feature type="signal peptide" evidence="1">
    <location>
        <begin position="1"/>
        <end position="18"/>
    </location>
</feature>
<feature type="chain" id="PRO_5043473774" description="Secreted protein" evidence="1">
    <location>
        <begin position="19"/>
        <end position="261"/>
    </location>
</feature>
<organism evidence="2 3">
    <name type="scientific">Pleurodeles waltl</name>
    <name type="common">Iberian ribbed newt</name>
    <dbReference type="NCBI Taxonomy" id="8319"/>
    <lineage>
        <taxon>Eukaryota</taxon>
        <taxon>Metazoa</taxon>
        <taxon>Chordata</taxon>
        <taxon>Craniata</taxon>
        <taxon>Vertebrata</taxon>
        <taxon>Euteleostomi</taxon>
        <taxon>Amphibia</taxon>
        <taxon>Batrachia</taxon>
        <taxon>Caudata</taxon>
        <taxon>Salamandroidea</taxon>
        <taxon>Salamandridae</taxon>
        <taxon>Pleurodelinae</taxon>
        <taxon>Pleurodeles</taxon>
    </lineage>
</organism>
<sequence length="261" mass="28817">MCCKTILLLILLPNQFMFQDKMLTTRCARVSIAEVGGARAPGPLLVRTEGCRCRPGRVGLKGWAWVRLGRGSWRRSLAGTFAVPVAAQEGRDFARLGRGGRFRVTSVEGADSRPAVRRAVGAAAVSLRRRRRLSRLCGREWSASVEGSGSAVGSGCGLLPWCLVRAAAICQRLPVPGVLWTLGGPRGPYLKREGGCQDQIARDRRWLIPLVRGEMTTRGSWVFAAILSMPHQRRYGRGELDEGHFWRPWRLAEAPLLEYGL</sequence>
<dbReference type="AlphaFoldDB" id="A0AAV7M6N0"/>
<comment type="caution">
    <text evidence="2">The sequence shown here is derived from an EMBL/GenBank/DDBJ whole genome shotgun (WGS) entry which is preliminary data.</text>
</comment>
<proteinExistence type="predicted"/>
<dbReference type="EMBL" id="JANPWB010000014">
    <property type="protein sequence ID" value="KAJ1098784.1"/>
    <property type="molecule type" value="Genomic_DNA"/>
</dbReference>
<accession>A0AAV7M6N0</accession>
<gene>
    <name evidence="2" type="ORF">NDU88_003891</name>
</gene>
<evidence type="ECO:0000313" key="3">
    <source>
        <dbReference type="Proteomes" id="UP001066276"/>
    </source>
</evidence>
<keyword evidence="1" id="KW-0732">Signal</keyword>
<reference evidence="2" key="1">
    <citation type="journal article" date="2022" name="bioRxiv">
        <title>Sequencing and chromosome-scale assembly of the giantPleurodeles waltlgenome.</title>
        <authorList>
            <person name="Brown T."/>
            <person name="Elewa A."/>
            <person name="Iarovenko S."/>
            <person name="Subramanian E."/>
            <person name="Araus A.J."/>
            <person name="Petzold A."/>
            <person name="Susuki M."/>
            <person name="Suzuki K.-i.T."/>
            <person name="Hayashi T."/>
            <person name="Toyoda A."/>
            <person name="Oliveira C."/>
            <person name="Osipova E."/>
            <person name="Leigh N.D."/>
            <person name="Simon A."/>
            <person name="Yun M.H."/>
        </authorList>
    </citation>
    <scope>NUCLEOTIDE SEQUENCE</scope>
    <source>
        <strain evidence="2">20211129_DDA</strain>
        <tissue evidence="2">Liver</tissue>
    </source>
</reference>
<evidence type="ECO:0000256" key="1">
    <source>
        <dbReference type="SAM" id="SignalP"/>
    </source>
</evidence>
<protein>
    <recommendedName>
        <fullName evidence="4">Secreted protein</fullName>
    </recommendedName>
</protein>
<dbReference type="Proteomes" id="UP001066276">
    <property type="component" value="Chromosome 10"/>
</dbReference>
<name>A0AAV7M6N0_PLEWA</name>